<comment type="similarity">
    <text evidence="2">Belongs to the SURF6 family.</text>
</comment>
<evidence type="ECO:0008006" key="10">
    <source>
        <dbReference type="Google" id="ProtNLM"/>
    </source>
</evidence>
<dbReference type="PANTHER" id="PTHR14369">
    <property type="entry name" value="SURFEIT LOCUS PROTEIN 6"/>
    <property type="match status" value="1"/>
</dbReference>
<reference evidence="8" key="1">
    <citation type="submission" date="2021-02" db="EMBL/GenBank/DDBJ databases">
        <authorList>
            <person name="Nowell W R."/>
        </authorList>
    </citation>
    <scope>NUCLEOTIDE SEQUENCE</scope>
</reference>
<feature type="region of interest" description="Disordered" evidence="5">
    <location>
        <begin position="291"/>
        <end position="337"/>
    </location>
</feature>
<dbReference type="GO" id="GO:0042273">
    <property type="term" value="P:ribosomal large subunit biogenesis"/>
    <property type="evidence" value="ECO:0007669"/>
    <property type="project" value="TreeGrafter"/>
</dbReference>
<feature type="domain" description="Complex 1 LYR protein" evidence="7">
    <location>
        <begin position="359"/>
        <end position="414"/>
    </location>
</feature>
<dbReference type="GO" id="GO:0042274">
    <property type="term" value="P:ribosomal small subunit biogenesis"/>
    <property type="evidence" value="ECO:0007669"/>
    <property type="project" value="TreeGrafter"/>
</dbReference>
<evidence type="ECO:0000256" key="5">
    <source>
        <dbReference type="SAM" id="MobiDB-lite"/>
    </source>
</evidence>
<organism evidence="8 9">
    <name type="scientific">Adineta steineri</name>
    <dbReference type="NCBI Taxonomy" id="433720"/>
    <lineage>
        <taxon>Eukaryota</taxon>
        <taxon>Metazoa</taxon>
        <taxon>Spiralia</taxon>
        <taxon>Gnathifera</taxon>
        <taxon>Rotifera</taxon>
        <taxon>Eurotatoria</taxon>
        <taxon>Bdelloidea</taxon>
        <taxon>Adinetida</taxon>
        <taxon>Adinetidae</taxon>
        <taxon>Adineta</taxon>
    </lineage>
</organism>
<proteinExistence type="inferred from homology"/>
<dbReference type="GO" id="GO:0003677">
    <property type="term" value="F:DNA binding"/>
    <property type="evidence" value="ECO:0007669"/>
    <property type="project" value="TreeGrafter"/>
</dbReference>
<dbReference type="PANTHER" id="PTHR14369:SF0">
    <property type="entry name" value="SURFEIT LOCUS PROTEIN 6"/>
    <property type="match status" value="1"/>
</dbReference>
<dbReference type="InterPro" id="IPR007019">
    <property type="entry name" value="SURF6"/>
</dbReference>
<dbReference type="InterPro" id="IPR008011">
    <property type="entry name" value="Complex1_LYR_dom"/>
</dbReference>
<dbReference type="InterPro" id="IPR029190">
    <property type="entry name" value="Rrp14/SURF6_C"/>
</dbReference>
<dbReference type="Pfam" id="PF05347">
    <property type="entry name" value="Complex1_LYR"/>
    <property type="match status" value="1"/>
</dbReference>
<sequence>MTDTDIKTSDVNTTKDDAIHRHPEIEHFLNLNTILHSLVDFIRPETYIAQDELQTYNELKEKFLRESTSKRNKQQQNKGQTSKSPLEVAGVQSIRTTSGIYRFLAHHHKNHPTNKTNKQKPITSVSREELLKKLHDKMPHRQQQQQTENGIDHAAKRKRTKEKTEDRTKRPRTTTKEWTATPLNTADAKASKSQPSAVPTHITFGRFDFKTDDSVILESKKKKTKKFESKQKKLINTLKKVESEQNEIERLKEENPEEGKELLRAQKFKTALAKAKGEKVKDNVQLLRKSIKKQTQLRQRSAKKWKHNKSEEGKRQKEKQDKRNTNLQKRKDDKKAKIKKRLIKKGRMIIFLMSTRQIEVLRLYRDLIRYSQTLKYTDVSFYLARIKQEFAKGKHLENEDDIIRQMAKGREFLKNKRLI</sequence>
<dbReference type="Proteomes" id="UP000663881">
    <property type="component" value="Unassembled WGS sequence"/>
</dbReference>
<dbReference type="Pfam" id="PF04935">
    <property type="entry name" value="SURF6"/>
    <property type="match status" value="1"/>
</dbReference>
<evidence type="ECO:0000259" key="6">
    <source>
        <dbReference type="Pfam" id="PF04935"/>
    </source>
</evidence>
<evidence type="ECO:0000259" key="7">
    <source>
        <dbReference type="Pfam" id="PF05347"/>
    </source>
</evidence>
<evidence type="ECO:0000256" key="2">
    <source>
        <dbReference type="ARBA" id="ARBA00005904"/>
    </source>
</evidence>
<dbReference type="EMBL" id="CAJOAY010000022">
    <property type="protein sequence ID" value="CAF3491705.1"/>
    <property type="molecule type" value="Genomic_DNA"/>
</dbReference>
<feature type="coiled-coil region" evidence="4">
    <location>
        <begin position="231"/>
        <end position="261"/>
    </location>
</feature>
<comment type="caution">
    <text evidence="8">The sequence shown here is derived from an EMBL/GenBank/DDBJ whole genome shotgun (WGS) entry which is preliminary data.</text>
</comment>
<keyword evidence="3" id="KW-0539">Nucleus</keyword>
<name>A0A818GGZ2_9BILA</name>
<feature type="domain" description="Ribosomal RNA-processing protein 14/surfeit locus protein 6 C-terminal" evidence="6">
    <location>
        <begin position="144"/>
        <end position="339"/>
    </location>
</feature>
<keyword evidence="4" id="KW-0175">Coiled coil</keyword>
<evidence type="ECO:0000256" key="3">
    <source>
        <dbReference type="ARBA" id="ARBA00023242"/>
    </source>
</evidence>
<dbReference type="AlphaFoldDB" id="A0A818GGZ2"/>
<accession>A0A818GGZ2</accession>
<dbReference type="GO" id="GO:0003723">
    <property type="term" value="F:RNA binding"/>
    <property type="evidence" value="ECO:0007669"/>
    <property type="project" value="TreeGrafter"/>
</dbReference>
<feature type="region of interest" description="Disordered" evidence="5">
    <location>
        <begin position="137"/>
        <end position="197"/>
    </location>
</feature>
<comment type="subcellular location">
    <subcellularLocation>
        <location evidence="1">Nucleus</location>
    </subcellularLocation>
</comment>
<evidence type="ECO:0000313" key="8">
    <source>
        <dbReference type="EMBL" id="CAF3491705.1"/>
    </source>
</evidence>
<evidence type="ECO:0000256" key="4">
    <source>
        <dbReference type="SAM" id="Coils"/>
    </source>
</evidence>
<evidence type="ECO:0000313" key="9">
    <source>
        <dbReference type="Proteomes" id="UP000663881"/>
    </source>
</evidence>
<feature type="compositionally biased region" description="Polar residues" evidence="5">
    <location>
        <begin position="74"/>
        <end position="84"/>
    </location>
</feature>
<evidence type="ECO:0000256" key="1">
    <source>
        <dbReference type="ARBA" id="ARBA00004123"/>
    </source>
</evidence>
<protein>
    <recommendedName>
        <fullName evidence="10">Ribosomal RNA-processing protein 14/surfeit locus protein 6 C-terminal domain-containing protein</fullName>
    </recommendedName>
</protein>
<feature type="compositionally biased region" description="Basic and acidic residues" evidence="5">
    <location>
        <begin position="308"/>
        <end position="335"/>
    </location>
</feature>
<gene>
    <name evidence="8" type="ORF">OKA104_LOCUS966</name>
</gene>
<dbReference type="GO" id="GO:0005730">
    <property type="term" value="C:nucleolus"/>
    <property type="evidence" value="ECO:0007669"/>
    <property type="project" value="TreeGrafter"/>
</dbReference>
<feature type="region of interest" description="Disordered" evidence="5">
    <location>
        <begin position="66"/>
        <end position="90"/>
    </location>
</feature>